<dbReference type="Pfam" id="PF00326">
    <property type="entry name" value="Peptidase_S9"/>
    <property type="match status" value="1"/>
</dbReference>
<protein>
    <submittedName>
        <fullName evidence="3">Esterase</fullName>
    </submittedName>
</protein>
<dbReference type="NCBIfam" id="NF007857">
    <property type="entry name" value="PRK10566.1"/>
    <property type="match status" value="1"/>
</dbReference>
<organism evidence="3 4">
    <name type="scientific">Chimaeribacter coloradensis</name>
    <dbReference type="NCBI Taxonomy" id="2060068"/>
    <lineage>
        <taxon>Bacteria</taxon>
        <taxon>Pseudomonadati</taxon>
        <taxon>Pseudomonadota</taxon>
        <taxon>Gammaproteobacteria</taxon>
        <taxon>Enterobacterales</taxon>
        <taxon>Yersiniaceae</taxon>
        <taxon>Chimaeribacter</taxon>
    </lineage>
</organism>
<dbReference type="PANTHER" id="PTHR22946">
    <property type="entry name" value="DIENELACTONE HYDROLASE DOMAIN-CONTAINING PROTEIN-RELATED"/>
    <property type="match status" value="1"/>
</dbReference>
<proteinExistence type="predicted"/>
<dbReference type="InterPro" id="IPR001375">
    <property type="entry name" value="Peptidase_S9_cat"/>
</dbReference>
<feature type="domain" description="Peptidase S9 prolyl oligopeptidase catalytic" evidence="2">
    <location>
        <begin position="94"/>
        <end position="247"/>
    </location>
</feature>
<dbReference type="GO" id="GO:0052689">
    <property type="term" value="F:carboxylic ester hydrolase activity"/>
    <property type="evidence" value="ECO:0007669"/>
    <property type="project" value="UniProtKB-ARBA"/>
</dbReference>
<dbReference type="EMBL" id="PJZH01000014">
    <property type="protein sequence ID" value="PLR33433.1"/>
    <property type="molecule type" value="Genomic_DNA"/>
</dbReference>
<dbReference type="PANTHER" id="PTHR22946:SF9">
    <property type="entry name" value="POLYKETIDE TRANSFERASE AF380"/>
    <property type="match status" value="1"/>
</dbReference>
<dbReference type="Gene3D" id="3.40.50.1820">
    <property type="entry name" value="alpha/beta hydrolase"/>
    <property type="match status" value="1"/>
</dbReference>
<evidence type="ECO:0000259" key="2">
    <source>
        <dbReference type="Pfam" id="PF00326"/>
    </source>
</evidence>
<dbReference type="AlphaFoldDB" id="A0A2N5E013"/>
<gene>
    <name evidence="3" type="ORF">CYR32_13990</name>
</gene>
<keyword evidence="1" id="KW-0378">Hydrolase</keyword>
<evidence type="ECO:0000313" key="4">
    <source>
        <dbReference type="Proteomes" id="UP000234503"/>
    </source>
</evidence>
<dbReference type="InterPro" id="IPR050261">
    <property type="entry name" value="FrsA_esterase"/>
</dbReference>
<evidence type="ECO:0000256" key="1">
    <source>
        <dbReference type="ARBA" id="ARBA00022801"/>
    </source>
</evidence>
<dbReference type="InterPro" id="IPR029058">
    <property type="entry name" value="AB_hydrolase_fold"/>
</dbReference>
<dbReference type="GO" id="GO:0006508">
    <property type="term" value="P:proteolysis"/>
    <property type="evidence" value="ECO:0007669"/>
    <property type="project" value="InterPro"/>
</dbReference>
<keyword evidence="4" id="KW-1185">Reference proteome</keyword>
<reference evidence="3 4" key="1">
    <citation type="submission" date="2017-12" db="EMBL/GenBank/DDBJ databases">
        <title>Characterization of six clinical isolates of Enterochimera gen. nov., a novel genus of the Yersiniaciae family and the three species Enterochimera arupensis sp. nov., Enterochimera coloradensis sp. nov, and Enterochimera californica sp. nov.</title>
        <authorList>
            <person name="Rossi A."/>
            <person name="Fisher M."/>
        </authorList>
    </citation>
    <scope>NUCLEOTIDE SEQUENCE [LARGE SCALE GENOMIC DNA]</scope>
    <source>
        <strain evidence="4">2016-Iso4</strain>
    </source>
</reference>
<evidence type="ECO:0000313" key="3">
    <source>
        <dbReference type="EMBL" id="PLR33433.1"/>
    </source>
</evidence>
<accession>A0A2N5E013</accession>
<dbReference type="SUPFAM" id="SSF53474">
    <property type="entry name" value="alpha/beta-Hydrolases"/>
    <property type="match status" value="1"/>
</dbReference>
<name>A0A2N5E013_9GAMM</name>
<dbReference type="Proteomes" id="UP000234503">
    <property type="component" value="Unassembled WGS sequence"/>
</dbReference>
<dbReference type="OrthoDB" id="31158at2"/>
<comment type="caution">
    <text evidence="3">The sequence shown here is derived from an EMBL/GenBank/DDBJ whole genome shotgun (WGS) entry which is preliminary data.</text>
</comment>
<dbReference type="GO" id="GO:0008236">
    <property type="term" value="F:serine-type peptidase activity"/>
    <property type="evidence" value="ECO:0007669"/>
    <property type="project" value="InterPro"/>
</dbReference>
<dbReference type="RefSeq" id="WP_101825443.1">
    <property type="nucleotide sequence ID" value="NZ_PJZH01000014.1"/>
</dbReference>
<sequence length="250" mass="27448">MIEMFQEKVNGIELIHAAPAGKQGIPLPTLFFYHGFTSSKEVYSYFGYALAQAGFRVIMPDAAMHGARYDNDAETRLGHFWEILRSNIDELPGLKAAYQQQGLLIEGKIGVCGASMGGMTTLGALGRYPWINAAASFMGSAYFHSLSRRLFVPRQGGQPLRGEALAQRLAFLEEYDMSAALELLGNRPLLLWHGEADDLVPAEESARLRRALQQAGRDTHLTCLTEPQIGHKITPAALQAGVAFFTRHLG</sequence>